<dbReference type="STRING" id="71717.A0A4Y7SKA8"/>
<dbReference type="InterPro" id="IPR011009">
    <property type="entry name" value="Kinase-like_dom_sf"/>
</dbReference>
<dbReference type="Pfam" id="PF17667">
    <property type="entry name" value="Pkinase_fungal"/>
    <property type="match status" value="2"/>
</dbReference>
<dbReference type="PANTHER" id="PTHR38248:SF2">
    <property type="entry name" value="FUNK1 11"/>
    <property type="match status" value="1"/>
</dbReference>
<name>A0A4Y7SKA8_COPMI</name>
<feature type="region of interest" description="Disordered" evidence="1">
    <location>
        <begin position="522"/>
        <end position="594"/>
    </location>
</feature>
<sequence length="594" mass="66173">MPDGSLGLGYTNVTTVMDVQPDAVKGKRMVQSEKTGCLQSIFVQQPNRHFARSLIVTEKIFRLVHHDRSGLYVTPLFNIHKDAPLFVQFVVGLSSPNERHLGLDTSVQWTIDKASGKKVSGTIEVLEKDEATGSTTSTVYDLDMSEPPYVRPDIRGRGTVAWHAFDCTTKEPVLIKDTWHTDSQEVECEYLRDARGIPGIVEMIAFQDHIVETEDYRPPGFRNKEFRNRANLRVVMKKYGRSVWFFKSRLQLLLALRDALIGHHTLFERGIIHRDVSVQNILLGRPTAPDGYRGVLIDLDMACRTEACKSSVPADPYIGTRVYQSVSVIHTLTVKPAPPQDYMDDLESFFYVLCHLFYTFRKPGEVQEKVPGLLQHWDMDNLLVLALSKQGFILRFTQTQMMSPYWGEASETLLEEVQAVIRDITYRKSEIRASRDLYAEAKLKAYGVMARNHTDYYEKVKSAFDKAISGLEREGLNADELGQDPVGSCAPPHATLSIAALEASHPPPASAPLPIANSPSALEVATSSAGPTVKRRPSEDSEVVTSVKRVRKDLVPESAPPIPPSMTGNQRPKSSGGCAAGTPPPLINMDLKRD</sequence>
<dbReference type="PANTHER" id="PTHR38248">
    <property type="entry name" value="FUNK1 6"/>
    <property type="match status" value="1"/>
</dbReference>
<dbReference type="GO" id="GO:0004672">
    <property type="term" value="F:protein kinase activity"/>
    <property type="evidence" value="ECO:0007669"/>
    <property type="project" value="InterPro"/>
</dbReference>
<dbReference type="AlphaFoldDB" id="A0A4Y7SKA8"/>
<dbReference type="PROSITE" id="PS00109">
    <property type="entry name" value="PROTEIN_KINASE_TYR"/>
    <property type="match status" value="1"/>
</dbReference>
<dbReference type="Proteomes" id="UP000298030">
    <property type="component" value="Unassembled WGS sequence"/>
</dbReference>
<dbReference type="OrthoDB" id="5592585at2759"/>
<dbReference type="SUPFAM" id="SSF56112">
    <property type="entry name" value="Protein kinase-like (PK-like)"/>
    <property type="match status" value="1"/>
</dbReference>
<evidence type="ECO:0000256" key="1">
    <source>
        <dbReference type="SAM" id="MobiDB-lite"/>
    </source>
</evidence>
<dbReference type="EMBL" id="QPFP01000097">
    <property type="protein sequence ID" value="TEB22088.1"/>
    <property type="molecule type" value="Genomic_DNA"/>
</dbReference>
<feature type="domain" description="Protein kinase" evidence="2">
    <location>
        <begin position="109"/>
        <end position="449"/>
    </location>
</feature>
<organism evidence="3 4">
    <name type="scientific">Coprinellus micaceus</name>
    <name type="common">Glistening ink-cap mushroom</name>
    <name type="synonym">Coprinus micaceus</name>
    <dbReference type="NCBI Taxonomy" id="71717"/>
    <lineage>
        <taxon>Eukaryota</taxon>
        <taxon>Fungi</taxon>
        <taxon>Dikarya</taxon>
        <taxon>Basidiomycota</taxon>
        <taxon>Agaricomycotina</taxon>
        <taxon>Agaricomycetes</taxon>
        <taxon>Agaricomycetidae</taxon>
        <taxon>Agaricales</taxon>
        <taxon>Agaricineae</taxon>
        <taxon>Psathyrellaceae</taxon>
        <taxon>Coprinellus</taxon>
    </lineage>
</organism>
<protein>
    <recommendedName>
        <fullName evidence="2">Protein kinase domain-containing protein</fullName>
    </recommendedName>
</protein>
<dbReference type="Gene3D" id="1.10.510.10">
    <property type="entry name" value="Transferase(Phosphotransferase) domain 1"/>
    <property type="match status" value="1"/>
</dbReference>
<accession>A0A4Y7SKA8</accession>
<comment type="caution">
    <text evidence="3">The sequence shown here is derived from an EMBL/GenBank/DDBJ whole genome shotgun (WGS) entry which is preliminary data.</text>
</comment>
<keyword evidence="4" id="KW-1185">Reference proteome</keyword>
<dbReference type="InterPro" id="IPR040976">
    <property type="entry name" value="Pkinase_fungal"/>
</dbReference>
<reference evidence="3 4" key="1">
    <citation type="journal article" date="2019" name="Nat. Ecol. Evol.">
        <title>Megaphylogeny resolves global patterns of mushroom evolution.</title>
        <authorList>
            <person name="Varga T."/>
            <person name="Krizsan K."/>
            <person name="Foldi C."/>
            <person name="Dima B."/>
            <person name="Sanchez-Garcia M."/>
            <person name="Sanchez-Ramirez S."/>
            <person name="Szollosi G.J."/>
            <person name="Szarkandi J.G."/>
            <person name="Papp V."/>
            <person name="Albert L."/>
            <person name="Andreopoulos W."/>
            <person name="Angelini C."/>
            <person name="Antonin V."/>
            <person name="Barry K.W."/>
            <person name="Bougher N.L."/>
            <person name="Buchanan P."/>
            <person name="Buyck B."/>
            <person name="Bense V."/>
            <person name="Catcheside P."/>
            <person name="Chovatia M."/>
            <person name="Cooper J."/>
            <person name="Damon W."/>
            <person name="Desjardin D."/>
            <person name="Finy P."/>
            <person name="Geml J."/>
            <person name="Haridas S."/>
            <person name="Hughes K."/>
            <person name="Justo A."/>
            <person name="Karasinski D."/>
            <person name="Kautmanova I."/>
            <person name="Kiss B."/>
            <person name="Kocsube S."/>
            <person name="Kotiranta H."/>
            <person name="LaButti K.M."/>
            <person name="Lechner B.E."/>
            <person name="Liimatainen K."/>
            <person name="Lipzen A."/>
            <person name="Lukacs Z."/>
            <person name="Mihaltcheva S."/>
            <person name="Morgado L.N."/>
            <person name="Niskanen T."/>
            <person name="Noordeloos M.E."/>
            <person name="Ohm R.A."/>
            <person name="Ortiz-Santana B."/>
            <person name="Ovrebo C."/>
            <person name="Racz N."/>
            <person name="Riley R."/>
            <person name="Savchenko A."/>
            <person name="Shiryaev A."/>
            <person name="Soop K."/>
            <person name="Spirin V."/>
            <person name="Szebenyi C."/>
            <person name="Tomsovsky M."/>
            <person name="Tulloss R.E."/>
            <person name="Uehling J."/>
            <person name="Grigoriev I.V."/>
            <person name="Vagvolgyi C."/>
            <person name="Papp T."/>
            <person name="Martin F.M."/>
            <person name="Miettinen O."/>
            <person name="Hibbett D.S."/>
            <person name="Nagy L.G."/>
        </authorList>
    </citation>
    <scope>NUCLEOTIDE SEQUENCE [LARGE SCALE GENOMIC DNA]</scope>
    <source>
        <strain evidence="3 4">FP101781</strain>
    </source>
</reference>
<dbReference type="InterPro" id="IPR008266">
    <property type="entry name" value="Tyr_kinase_AS"/>
</dbReference>
<dbReference type="PROSITE" id="PS50011">
    <property type="entry name" value="PROTEIN_KINASE_DOM"/>
    <property type="match status" value="1"/>
</dbReference>
<evidence type="ECO:0000313" key="4">
    <source>
        <dbReference type="Proteomes" id="UP000298030"/>
    </source>
</evidence>
<dbReference type="InterPro" id="IPR000719">
    <property type="entry name" value="Prot_kinase_dom"/>
</dbReference>
<evidence type="ECO:0000313" key="3">
    <source>
        <dbReference type="EMBL" id="TEB22088.1"/>
    </source>
</evidence>
<dbReference type="GO" id="GO:0005524">
    <property type="term" value="F:ATP binding"/>
    <property type="evidence" value="ECO:0007669"/>
    <property type="project" value="InterPro"/>
</dbReference>
<gene>
    <name evidence="3" type="ORF">FA13DRAFT_1799198</name>
</gene>
<evidence type="ECO:0000259" key="2">
    <source>
        <dbReference type="PROSITE" id="PS50011"/>
    </source>
</evidence>
<proteinExistence type="predicted"/>
<dbReference type="SMART" id="SM00220">
    <property type="entry name" value="S_TKc"/>
    <property type="match status" value="1"/>
</dbReference>